<dbReference type="EMBL" id="MU859111">
    <property type="protein sequence ID" value="KAK3953107.1"/>
    <property type="molecule type" value="Genomic_DNA"/>
</dbReference>
<proteinExistence type="predicted"/>
<name>A0AAN6NW14_9PEZI</name>
<dbReference type="GO" id="GO:0006139">
    <property type="term" value="P:nucleobase-containing compound metabolic process"/>
    <property type="evidence" value="ECO:0007669"/>
    <property type="project" value="UniProtKB-ARBA"/>
</dbReference>
<dbReference type="SUPFAM" id="SSF53927">
    <property type="entry name" value="Cytidine deaminase-like"/>
    <property type="match status" value="1"/>
</dbReference>
<protein>
    <submittedName>
        <fullName evidence="2">Cytosine deaminase</fullName>
    </submittedName>
</protein>
<evidence type="ECO:0000256" key="1">
    <source>
        <dbReference type="SAM" id="MobiDB-lite"/>
    </source>
</evidence>
<evidence type="ECO:0000313" key="2">
    <source>
        <dbReference type="EMBL" id="KAK3953107.1"/>
    </source>
</evidence>
<feature type="region of interest" description="Disordered" evidence="1">
    <location>
        <begin position="44"/>
        <end position="64"/>
    </location>
</feature>
<accession>A0AAN6NW14</accession>
<sequence>MNDAAGLAIAFKEAKKSYEEGGIPVSRGHNQRVQLGETATLLNAGRLPASTPPPTQTQPCTPPSRPATCVRELFCFARFLGWWLGRTGPLNQKKGGGEDYLRQRGVEVVVVDDEGCKELMERFIRVKPDVWWEDIGEEGEKDKVEA</sequence>
<comment type="caution">
    <text evidence="2">The sequence shown here is derived from an EMBL/GenBank/DDBJ whole genome shotgun (WGS) entry which is preliminary data.</text>
</comment>
<reference evidence="2" key="2">
    <citation type="submission" date="2023-06" db="EMBL/GenBank/DDBJ databases">
        <authorList>
            <consortium name="Lawrence Berkeley National Laboratory"/>
            <person name="Mondo S.J."/>
            <person name="Hensen N."/>
            <person name="Bonometti L."/>
            <person name="Westerberg I."/>
            <person name="Brannstrom I.O."/>
            <person name="Guillou S."/>
            <person name="Cros-Aarteil S."/>
            <person name="Calhoun S."/>
            <person name="Haridas S."/>
            <person name="Kuo A."/>
            <person name="Pangilinan J."/>
            <person name="Riley R."/>
            <person name="Labutti K."/>
            <person name="Andreopoulos B."/>
            <person name="Lipzen A."/>
            <person name="Chen C."/>
            <person name="Yanf M."/>
            <person name="Daum C."/>
            <person name="Ng V."/>
            <person name="Clum A."/>
            <person name="Steindorff A."/>
            <person name="Ohm R."/>
            <person name="Martin F."/>
            <person name="Silar P."/>
            <person name="Natvig D."/>
            <person name="Lalanne C."/>
            <person name="Gautier V."/>
            <person name="Ament-Velasquez S.L."/>
            <person name="Kruys A."/>
            <person name="Hutchinson M.I."/>
            <person name="Powell A.J."/>
            <person name="Barry K."/>
            <person name="Miller A.N."/>
            <person name="Grigoriev I.V."/>
            <person name="Debuchy R."/>
            <person name="Gladieux P."/>
            <person name="Thoren M.H."/>
            <person name="Johannesson H."/>
        </authorList>
    </citation>
    <scope>NUCLEOTIDE SEQUENCE</scope>
    <source>
        <strain evidence="2">CBS 626.80</strain>
    </source>
</reference>
<dbReference type="Proteomes" id="UP001303222">
    <property type="component" value="Unassembled WGS sequence"/>
</dbReference>
<dbReference type="GO" id="GO:0003824">
    <property type="term" value="F:catalytic activity"/>
    <property type="evidence" value="ECO:0007669"/>
    <property type="project" value="InterPro"/>
</dbReference>
<keyword evidence="3" id="KW-1185">Reference proteome</keyword>
<dbReference type="AlphaFoldDB" id="A0AAN6NW14"/>
<dbReference type="Gene3D" id="3.40.140.10">
    <property type="entry name" value="Cytidine Deaminase, domain 2"/>
    <property type="match status" value="1"/>
</dbReference>
<feature type="compositionally biased region" description="Pro residues" evidence="1">
    <location>
        <begin position="50"/>
        <end position="64"/>
    </location>
</feature>
<dbReference type="InterPro" id="IPR016193">
    <property type="entry name" value="Cytidine_deaminase-like"/>
</dbReference>
<reference evidence="2" key="1">
    <citation type="journal article" date="2023" name="Mol. Phylogenet. Evol.">
        <title>Genome-scale phylogeny and comparative genomics of the fungal order Sordariales.</title>
        <authorList>
            <person name="Hensen N."/>
            <person name="Bonometti L."/>
            <person name="Westerberg I."/>
            <person name="Brannstrom I.O."/>
            <person name="Guillou S."/>
            <person name="Cros-Aarteil S."/>
            <person name="Calhoun S."/>
            <person name="Haridas S."/>
            <person name="Kuo A."/>
            <person name="Mondo S."/>
            <person name="Pangilinan J."/>
            <person name="Riley R."/>
            <person name="LaButti K."/>
            <person name="Andreopoulos B."/>
            <person name="Lipzen A."/>
            <person name="Chen C."/>
            <person name="Yan M."/>
            <person name="Daum C."/>
            <person name="Ng V."/>
            <person name="Clum A."/>
            <person name="Steindorff A."/>
            <person name="Ohm R.A."/>
            <person name="Martin F."/>
            <person name="Silar P."/>
            <person name="Natvig D.O."/>
            <person name="Lalanne C."/>
            <person name="Gautier V."/>
            <person name="Ament-Velasquez S.L."/>
            <person name="Kruys A."/>
            <person name="Hutchinson M.I."/>
            <person name="Powell A.J."/>
            <person name="Barry K."/>
            <person name="Miller A.N."/>
            <person name="Grigoriev I.V."/>
            <person name="Debuchy R."/>
            <person name="Gladieux P."/>
            <person name="Hiltunen Thoren M."/>
            <person name="Johannesson H."/>
        </authorList>
    </citation>
    <scope>NUCLEOTIDE SEQUENCE</scope>
    <source>
        <strain evidence="2">CBS 626.80</strain>
    </source>
</reference>
<gene>
    <name evidence="2" type="ORF">QBC32DRAFT_397380</name>
</gene>
<organism evidence="2 3">
    <name type="scientific">Pseudoneurospora amorphoporcata</name>
    <dbReference type="NCBI Taxonomy" id="241081"/>
    <lineage>
        <taxon>Eukaryota</taxon>
        <taxon>Fungi</taxon>
        <taxon>Dikarya</taxon>
        <taxon>Ascomycota</taxon>
        <taxon>Pezizomycotina</taxon>
        <taxon>Sordariomycetes</taxon>
        <taxon>Sordariomycetidae</taxon>
        <taxon>Sordariales</taxon>
        <taxon>Sordariaceae</taxon>
        <taxon>Pseudoneurospora</taxon>
    </lineage>
</organism>
<evidence type="ECO:0000313" key="3">
    <source>
        <dbReference type="Proteomes" id="UP001303222"/>
    </source>
</evidence>